<protein>
    <submittedName>
        <fullName evidence="2">Uncharacterized protein</fullName>
    </submittedName>
</protein>
<name>A0A6C0EAH0_9ZZZZ</name>
<evidence type="ECO:0000313" key="2">
    <source>
        <dbReference type="EMBL" id="QHT25848.1"/>
    </source>
</evidence>
<sequence length="366" mass="38734">MGGASSSVSQKYDTTVISNNDINILSEQINDYTANTIMKNASSCSGSLTQMQDIDWSGTSVAGDFNFTADQNQTGAINFDCIQTANMTSDVANEVLNKMLQTLHTSYDKNIIDQLDASASTKSKSGVGSFDTSKTSSDVSIDYKYTDIQNTSKNITNVVKNAITNNLDLTNIQDCITNTKQIQQASFKNLNVGGNVVAAVKQSQAADMVAKCVQNSNFSNKIVNQVVSDLGLQQSDQSSLTKSTSISAEAKSERIAEGYLDGWANIASAVVGPLAGLFGLGSMAWCGMILCCICCCILCCIMSSAGAALVASKSGGAGGFDTKMVGQNMSKYGDKMGSFGRKLSQVGGLFDYVTPDKVTNFIAKLY</sequence>
<keyword evidence="1" id="KW-0812">Transmembrane</keyword>
<dbReference type="EMBL" id="MN739775">
    <property type="protein sequence ID" value="QHT25848.1"/>
    <property type="molecule type" value="Genomic_DNA"/>
</dbReference>
<feature type="transmembrane region" description="Helical" evidence="1">
    <location>
        <begin position="287"/>
        <end position="311"/>
    </location>
</feature>
<keyword evidence="1" id="KW-1133">Transmembrane helix</keyword>
<feature type="transmembrane region" description="Helical" evidence="1">
    <location>
        <begin position="262"/>
        <end position="281"/>
    </location>
</feature>
<organism evidence="2">
    <name type="scientific">viral metagenome</name>
    <dbReference type="NCBI Taxonomy" id="1070528"/>
    <lineage>
        <taxon>unclassified sequences</taxon>
        <taxon>metagenomes</taxon>
        <taxon>organismal metagenomes</taxon>
    </lineage>
</organism>
<evidence type="ECO:0000256" key="1">
    <source>
        <dbReference type="SAM" id="Phobius"/>
    </source>
</evidence>
<accession>A0A6C0EAH0</accession>
<keyword evidence="1" id="KW-0472">Membrane</keyword>
<reference evidence="2" key="1">
    <citation type="journal article" date="2020" name="Nature">
        <title>Giant virus diversity and host interactions through global metagenomics.</title>
        <authorList>
            <person name="Schulz F."/>
            <person name="Roux S."/>
            <person name="Paez-Espino D."/>
            <person name="Jungbluth S."/>
            <person name="Walsh D.A."/>
            <person name="Denef V.J."/>
            <person name="McMahon K.D."/>
            <person name="Konstantinidis K.T."/>
            <person name="Eloe-Fadrosh E.A."/>
            <person name="Kyrpides N.C."/>
            <person name="Woyke T."/>
        </authorList>
    </citation>
    <scope>NUCLEOTIDE SEQUENCE</scope>
    <source>
        <strain evidence="2">GVMAG-M-3300023179-27</strain>
    </source>
</reference>
<dbReference type="AlphaFoldDB" id="A0A6C0EAH0"/>
<proteinExistence type="predicted"/>